<dbReference type="InterPro" id="IPR003439">
    <property type="entry name" value="ABC_transporter-like_ATP-bd"/>
</dbReference>
<evidence type="ECO:0000256" key="4">
    <source>
        <dbReference type="ARBA" id="ARBA00022840"/>
    </source>
</evidence>
<keyword evidence="4 6" id="KW-0067">ATP-binding</keyword>
<dbReference type="RefSeq" id="WP_259507103.1">
    <property type="nucleotide sequence ID" value="NZ_JANLCM010000001.1"/>
</dbReference>
<dbReference type="EMBL" id="JANLCM010000001">
    <property type="protein sequence ID" value="MCS5718308.1"/>
    <property type="molecule type" value="Genomic_DNA"/>
</dbReference>
<evidence type="ECO:0000313" key="6">
    <source>
        <dbReference type="EMBL" id="MCS5718308.1"/>
    </source>
</evidence>
<dbReference type="PROSITE" id="PS00211">
    <property type="entry name" value="ABC_TRANSPORTER_1"/>
    <property type="match status" value="1"/>
</dbReference>
<sequence length="239" mass="25829">MTSAIALEHVTRTFRNGAGVFDLDLSVHPGEVVALVGLNGAGKSTLMRVMLGMLRPHAGDARLAGSLLNKAPSGEWRRVGHLVDYPLAYPELTAQRNLELSARLRGVVDVDDAIARILSEFALEEYAGRKVRALSLGNRQRVGLAAALQHSPRVIVLDEPTNALDPAGVIRLRESLLRRAAAGTAVLVSSHHLDEVARIAHRIVVMNAGRLIGSLDPSIPDIEHAFFETVRLDDEKGAR</sequence>
<evidence type="ECO:0000256" key="2">
    <source>
        <dbReference type="ARBA" id="ARBA00022448"/>
    </source>
</evidence>
<evidence type="ECO:0000256" key="3">
    <source>
        <dbReference type="ARBA" id="ARBA00022741"/>
    </source>
</evidence>
<keyword evidence="2" id="KW-0813">Transport</keyword>
<dbReference type="Gene3D" id="3.40.50.300">
    <property type="entry name" value="P-loop containing nucleotide triphosphate hydrolases"/>
    <property type="match status" value="1"/>
</dbReference>
<organism evidence="6 7">
    <name type="scientific">Herbiconiux aconitum</name>
    <dbReference type="NCBI Taxonomy" id="2970913"/>
    <lineage>
        <taxon>Bacteria</taxon>
        <taxon>Bacillati</taxon>
        <taxon>Actinomycetota</taxon>
        <taxon>Actinomycetes</taxon>
        <taxon>Micrococcales</taxon>
        <taxon>Microbacteriaceae</taxon>
        <taxon>Herbiconiux</taxon>
    </lineage>
</organism>
<dbReference type="PANTHER" id="PTHR43335:SF4">
    <property type="entry name" value="ABC TRANSPORTER, ATP-BINDING PROTEIN"/>
    <property type="match status" value="1"/>
</dbReference>
<dbReference type="InterPro" id="IPR003593">
    <property type="entry name" value="AAA+_ATPase"/>
</dbReference>
<dbReference type="InterPro" id="IPR017871">
    <property type="entry name" value="ABC_transporter-like_CS"/>
</dbReference>
<proteinExistence type="inferred from homology"/>
<keyword evidence="3" id="KW-0547">Nucleotide-binding</keyword>
<keyword evidence="7" id="KW-1185">Reference proteome</keyword>
<dbReference type="InterPro" id="IPR027417">
    <property type="entry name" value="P-loop_NTPase"/>
</dbReference>
<dbReference type="SMART" id="SM00382">
    <property type="entry name" value="AAA"/>
    <property type="match status" value="1"/>
</dbReference>
<evidence type="ECO:0000259" key="5">
    <source>
        <dbReference type="PROSITE" id="PS50893"/>
    </source>
</evidence>
<comment type="caution">
    <text evidence="6">The sequence shown here is derived from an EMBL/GenBank/DDBJ whole genome shotgun (WGS) entry which is preliminary data.</text>
</comment>
<dbReference type="Pfam" id="PF00005">
    <property type="entry name" value="ABC_tran"/>
    <property type="match status" value="1"/>
</dbReference>
<accession>A0ABT2GQ41</accession>
<protein>
    <submittedName>
        <fullName evidence="6">ABC transporter ATP-binding protein</fullName>
    </submittedName>
</protein>
<dbReference type="Proteomes" id="UP001165584">
    <property type="component" value="Unassembled WGS sequence"/>
</dbReference>
<dbReference type="SUPFAM" id="SSF52540">
    <property type="entry name" value="P-loop containing nucleoside triphosphate hydrolases"/>
    <property type="match status" value="1"/>
</dbReference>
<reference evidence="6" key="1">
    <citation type="submission" date="2022-08" db="EMBL/GenBank/DDBJ databases">
        <authorList>
            <person name="Deng Y."/>
            <person name="Han X.-F."/>
            <person name="Zhang Y.-Q."/>
        </authorList>
    </citation>
    <scope>NUCLEOTIDE SEQUENCE</scope>
    <source>
        <strain evidence="6">CPCC 205763</strain>
    </source>
</reference>
<evidence type="ECO:0000256" key="1">
    <source>
        <dbReference type="ARBA" id="ARBA00005417"/>
    </source>
</evidence>
<gene>
    <name evidence="6" type="ORF">N1027_09160</name>
</gene>
<dbReference type="PROSITE" id="PS50893">
    <property type="entry name" value="ABC_TRANSPORTER_2"/>
    <property type="match status" value="1"/>
</dbReference>
<feature type="domain" description="ABC transporter" evidence="5">
    <location>
        <begin position="5"/>
        <end position="233"/>
    </location>
</feature>
<name>A0ABT2GQ41_9MICO</name>
<comment type="similarity">
    <text evidence="1">Belongs to the ABC transporter superfamily.</text>
</comment>
<dbReference type="GO" id="GO:0005524">
    <property type="term" value="F:ATP binding"/>
    <property type="evidence" value="ECO:0007669"/>
    <property type="project" value="UniProtKB-KW"/>
</dbReference>
<dbReference type="PANTHER" id="PTHR43335">
    <property type="entry name" value="ABC TRANSPORTER, ATP-BINDING PROTEIN"/>
    <property type="match status" value="1"/>
</dbReference>
<evidence type="ECO:0000313" key="7">
    <source>
        <dbReference type="Proteomes" id="UP001165584"/>
    </source>
</evidence>